<proteinExistence type="predicted"/>
<dbReference type="EMBL" id="KQ090159">
    <property type="protein sequence ID" value="KMT04061.1"/>
    <property type="molecule type" value="Genomic_DNA"/>
</dbReference>
<keyword evidence="2" id="KW-1185">Reference proteome</keyword>
<gene>
    <name evidence="1" type="ORF">BVRB_8g186580</name>
</gene>
<evidence type="ECO:0000313" key="2">
    <source>
        <dbReference type="Proteomes" id="UP000035740"/>
    </source>
</evidence>
<organism evidence="1 2">
    <name type="scientific">Beta vulgaris subsp. vulgaris</name>
    <name type="common">Beet</name>
    <dbReference type="NCBI Taxonomy" id="3555"/>
    <lineage>
        <taxon>Eukaryota</taxon>
        <taxon>Viridiplantae</taxon>
        <taxon>Streptophyta</taxon>
        <taxon>Embryophyta</taxon>
        <taxon>Tracheophyta</taxon>
        <taxon>Spermatophyta</taxon>
        <taxon>Magnoliopsida</taxon>
        <taxon>eudicotyledons</taxon>
        <taxon>Gunneridae</taxon>
        <taxon>Pentapetalae</taxon>
        <taxon>Caryophyllales</taxon>
        <taxon>Chenopodiaceae</taxon>
        <taxon>Betoideae</taxon>
        <taxon>Beta</taxon>
    </lineage>
</organism>
<dbReference type="AlphaFoldDB" id="A0A0J8EM55"/>
<reference evidence="1 2" key="1">
    <citation type="journal article" date="2014" name="Nature">
        <title>The genome of the recently domesticated crop plant sugar beet (Beta vulgaris).</title>
        <authorList>
            <person name="Dohm J.C."/>
            <person name="Minoche A.E."/>
            <person name="Holtgrawe D."/>
            <person name="Capella-Gutierrez S."/>
            <person name="Zakrzewski F."/>
            <person name="Tafer H."/>
            <person name="Rupp O."/>
            <person name="Sorensen T.R."/>
            <person name="Stracke R."/>
            <person name="Reinhardt R."/>
            <person name="Goesmann A."/>
            <person name="Kraft T."/>
            <person name="Schulz B."/>
            <person name="Stadler P.F."/>
            <person name="Schmidt T."/>
            <person name="Gabaldon T."/>
            <person name="Lehrach H."/>
            <person name="Weisshaar B."/>
            <person name="Himmelbauer H."/>
        </authorList>
    </citation>
    <scope>NUCLEOTIDE SEQUENCE [LARGE SCALE GENOMIC DNA]</scope>
    <source>
        <tissue evidence="1">Taproot</tissue>
    </source>
</reference>
<dbReference type="Gramene" id="KMT04061">
    <property type="protein sequence ID" value="KMT04061"/>
    <property type="gene ID" value="BVRB_8g186580"/>
</dbReference>
<accession>A0A0J8EM55</accession>
<name>A0A0J8EM55_BETVV</name>
<evidence type="ECO:0000313" key="1">
    <source>
        <dbReference type="EMBL" id="KMT04061.1"/>
    </source>
</evidence>
<protein>
    <submittedName>
        <fullName evidence="1">Uncharacterized protein</fullName>
    </submittedName>
</protein>
<sequence length="60" mass="7179">MWVMKIRRKLKFPQNVGVYSHSPPFSFKILTSKFIGITNSLMLSKYVSQFLRNYQMEITF</sequence>
<dbReference type="Proteomes" id="UP000035740">
    <property type="component" value="Chromosome 8"/>
</dbReference>